<dbReference type="EMBL" id="JAGEOJ010000001">
    <property type="protein sequence ID" value="MBO2445934.1"/>
    <property type="molecule type" value="Genomic_DNA"/>
</dbReference>
<dbReference type="Gene3D" id="1.10.10.60">
    <property type="entry name" value="Homeodomain-like"/>
    <property type="match status" value="1"/>
</dbReference>
<dbReference type="InterPro" id="IPR050109">
    <property type="entry name" value="HTH-type_TetR-like_transc_reg"/>
</dbReference>
<dbReference type="InterPro" id="IPR001647">
    <property type="entry name" value="HTH_TetR"/>
</dbReference>
<evidence type="ECO:0000259" key="5">
    <source>
        <dbReference type="PROSITE" id="PS50977"/>
    </source>
</evidence>
<keyword evidence="3" id="KW-0804">Transcription</keyword>
<organism evidence="6 7">
    <name type="scientific">Actinomadura barringtoniae</name>
    <dbReference type="NCBI Taxonomy" id="1427535"/>
    <lineage>
        <taxon>Bacteria</taxon>
        <taxon>Bacillati</taxon>
        <taxon>Actinomycetota</taxon>
        <taxon>Actinomycetes</taxon>
        <taxon>Streptosporangiales</taxon>
        <taxon>Thermomonosporaceae</taxon>
        <taxon>Actinomadura</taxon>
    </lineage>
</organism>
<accession>A0A939PAD1</accession>
<keyword evidence="1" id="KW-0805">Transcription regulation</keyword>
<comment type="caution">
    <text evidence="6">The sequence shown here is derived from an EMBL/GenBank/DDBJ whole genome shotgun (WGS) entry which is preliminary data.</text>
</comment>
<dbReference type="GO" id="GO:0003700">
    <property type="term" value="F:DNA-binding transcription factor activity"/>
    <property type="evidence" value="ECO:0007669"/>
    <property type="project" value="TreeGrafter"/>
</dbReference>
<feature type="domain" description="HTH tetR-type" evidence="5">
    <location>
        <begin position="11"/>
        <end position="71"/>
    </location>
</feature>
<dbReference type="AlphaFoldDB" id="A0A939PAD1"/>
<dbReference type="InterPro" id="IPR011075">
    <property type="entry name" value="TetR_C"/>
</dbReference>
<keyword evidence="7" id="KW-1185">Reference proteome</keyword>
<dbReference type="PANTHER" id="PTHR30055:SF148">
    <property type="entry name" value="TETR-FAMILY TRANSCRIPTIONAL REGULATOR"/>
    <property type="match status" value="1"/>
</dbReference>
<name>A0A939PAD1_9ACTN</name>
<dbReference type="Proteomes" id="UP000669179">
    <property type="component" value="Unassembled WGS sequence"/>
</dbReference>
<dbReference type="PRINTS" id="PR00455">
    <property type="entry name" value="HTHTETR"/>
</dbReference>
<gene>
    <name evidence="6" type="ORF">J4573_02420</name>
</gene>
<evidence type="ECO:0000256" key="1">
    <source>
        <dbReference type="ARBA" id="ARBA00023015"/>
    </source>
</evidence>
<proteinExistence type="predicted"/>
<protein>
    <submittedName>
        <fullName evidence="6">TetR/AcrR family transcriptional regulator</fullName>
    </submittedName>
</protein>
<dbReference type="Gene3D" id="1.10.357.10">
    <property type="entry name" value="Tetracycline Repressor, domain 2"/>
    <property type="match status" value="1"/>
</dbReference>
<evidence type="ECO:0000256" key="4">
    <source>
        <dbReference type="PROSITE-ProRule" id="PRU00335"/>
    </source>
</evidence>
<keyword evidence="2 4" id="KW-0238">DNA-binding</keyword>
<dbReference type="PANTHER" id="PTHR30055">
    <property type="entry name" value="HTH-TYPE TRANSCRIPTIONAL REGULATOR RUTR"/>
    <property type="match status" value="1"/>
</dbReference>
<dbReference type="Pfam" id="PF16859">
    <property type="entry name" value="TetR_C_11"/>
    <property type="match status" value="1"/>
</dbReference>
<reference evidence="6" key="1">
    <citation type="submission" date="2021-03" db="EMBL/GenBank/DDBJ databases">
        <authorList>
            <person name="Kanchanasin P."/>
            <person name="Saeng-In P."/>
            <person name="Phongsopitanun W."/>
            <person name="Yuki M."/>
            <person name="Kudo T."/>
            <person name="Ohkuma M."/>
            <person name="Tanasupawat S."/>
        </authorList>
    </citation>
    <scope>NUCLEOTIDE SEQUENCE</scope>
    <source>
        <strain evidence="6">GKU 128</strain>
    </source>
</reference>
<dbReference type="SUPFAM" id="SSF46689">
    <property type="entry name" value="Homeodomain-like"/>
    <property type="match status" value="1"/>
</dbReference>
<evidence type="ECO:0000313" key="7">
    <source>
        <dbReference type="Proteomes" id="UP000669179"/>
    </source>
</evidence>
<dbReference type="InterPro" id="IPR036271">
    <property type="entry name" value="Tet_transcr_reg_TetR-rel_C_sf"/>
</dbReference>
<dbReference type="InterPro" id="IPR009057">
    <property type="entry name" value="Homeodomain-like_sf"/>
</dbReference>
<evidence type="ECO:0000313" key="6">
    <source>
        <dbReference type="EMBL" id="MBO2445934.1"/>
    </source>
</evidence>
<dbReference type="PROSITE" id="PS50977">
    <property type="entry name" value="HTH_TETR_2"/>
    <property type="match status" value="1"/>
</dbReference>
<dbReference type="RefSeq" id="WP_208253512.1">
    <property type="nucleotide sequence ID" value="NZ_JAGEOJ010000001.1"/>
</dbReference>
<evidence type="ECO:0000256" key="3">
    <source>
        <dbReference type="ARBA" id="ARBA00023163"/>
    </source>
</evidence>
<dbReference type="GO" id="GO:0000976">
    <property type="term" value="F:transcription cis-regulatory region binding"/>
    <property type="evidence" value="ECO:0007669"/>
    <property type="project" value="TreeGrafter"/>
</dbReference>
<dbReference type="SUPFAM" id="SSF48498">
    <property type="entry name" value="Tetracyclin repressor-like, C-terminal domain"/>
    <property type="match status" value="1"/>
</dbReference>
<feature type="DNA-binding region" description="H-T-H motif" evidence="4">
    <location>
        <begin position="34"/>
        <end position="53"/>
    </location>
</feature>
<dbReference type="Pfam" id="PF00440">
    <property type="entry name" value="TetR_N"/>
    <property type="match status" value="1"/>
</dbReference>
<sequence length="203" mass="21786">MTRKAGRSRDTGIDARILAVAAEHLSRDGYQAMSLAAIAEQAGTTRQALYRRWPGKAELAAAVVTNMADDGQAITPADPYRALVAELADFQRGVSMPGRLSLVGTMLQDTTQPEVLARYRARVVVPRRSRLLAILEAARVGGLVDADADLEVALTMCTGSWYGRALAEDAPPPDWPERTAALIWRAIGGRGPGGPCPDDRPRP</sequence>
<evidence type="ECO:0000256" key="2">
    <source>
        <dbReference type="ARBA" id="ARBA00023125"/>
    </source>
</evidence>